<dbReference type="STRING" id="1120923.SAMN02746095_02370"/>
<reference evidence="3 4" key="1">
    <citation type="submission" date="2012-11" db="EMBL/GenBank/DDBJ databases">
        <title>Whole genome sequence of Acidocella aminolytica 101 = DSM 11237.</title>
        <authorList>
            <person name="Azuma Y."/>
            <person name="Higashiura N."/>
            <person name="Hirakawa H."/>
            <person name="Matsushita K."/>
        </authorList>
    </citation>
    <scope>NUCLEOTIDE SEQUENCE [LARGE SCALE GENOMIC DNA]</scope>
    <source>
        <strain evidence="4">101 / DSM 11237</strain>
    </source>
</reference>
<dbReference type="OrthoDB" id="9789238at2"/>
<comment type="caution">
    <text evidence="3">The sequence shown here is derived from an EMBL/GenBank/DDBJ whole genome shotgun (WGS) entry which is preliminary data.</text>
</comment>
<proteinExistence type="predicted"/>
<dbReference type="Proteomes" id="UP000032668">
    <property type="component" value="Unassembled WGS sequence"/>
</dbReference>
<dbReference type="PROSITE" id="PS50113">
    <property type="entry name" value="PAC"/>
    <property type="match status" value="1"/>
</dbReference>
<dbReference type="InterPro" id="IPR052155">
    <property type="entry name" value="Biofilm_reg_signaling"/>
</dbReference>
<feature type="domain" description="GGDEF" evidence="2">
    <location>
        <begin position="357"/>
        <end position="491"/>
    </location>
</feature>
<dbReference type="SMART" id="SM00086">
    <property type="entry name" value="PAC"/>
    <property type="match status" value="2"/>
</dbReference>
<name>A0A0D6PJU7_9PROT</name>
<evidence type="ECO:0000313" key="3">
    <source>
        <dbReference type="EMBL" id="GAN81059.1"/>
    </source>
</evidence>
<dbReference type="InterPro" id="IPR001610">
    <property type="entry name" value="PAC"/>
</dbReference>
<evidence type="ECO:0000259" key="2">
    <source>
        <dbReference type="PROSITE" id="PS50887"/>
    </source>
</evidence>
<dbReference type="InterPro" id="IPR029787">
    <property type="entry name" value="Nucleotide_cyclase"/>
</dbReference>
<dbReference type="Pfam" id="PF13426">
    <property type="entry name" value="PAS_9"/>
    <property type="match status" value="2"/>
</dbReference>
<dbReference type="Pfam" id="PF00990">
    <property type="entry name" value="GGDEF"/>
    <property type="match status" value="1"/>
</dbReference>
<dbReference type="CDD" id="cd01949">
    <property type="entry name" value="GGDEF"/>
    <property type="match status" value="1"/>
</dbReference>
<dbReference type="RefSeq" id="WP_048879445.1">
    <property type="nucleotide sequence ID" value="NZ_BANC01000070.1"/>
</dbReference>
<dbReference type="AlphaFoldDB" id="A0A0D6PJU7"/>
<dbReference type="InterPro" id="IPR000160">
    <property type="entry name" value="GGDEF_dom"/>
</dbReference>
<protein>
    <submittedName>
        <fullName evidence="3">Diguanylate cyclase</fullName>
    </submittedName>
</protein>
<dbReference type="CDD" id="cd00130">
    <property type="entry name" value="PAS"/>
    <property type="match status" value="2"/>
</dbReference>
<gene>
    <name evidence="3" type="ORF">Aam_072_029</name>
</gene>
<sequence>MATSLLLQSIPDQGDLFELMPVALWEEDFTALKAIFDEWRARGVTDLHSFLQEDLDRVSLCAHSIQIKRVNQRALSMLGANSLEQLSDSLSRVIRGEALLPYMQELLQIWEGNTNFSSTTVNYRLDGSRIDVRVNGTIHPDGHGGWSRVIVAFEDISEQEAARRALLISEAEARALFNDSPVSIWLENFNLIKVRLDELRNRGIVDFRTFIDVHPDFVELCMRDIHVLDVNQHTLSLFGARNKGELLNRLDEVFRDEMRDFFAEQLIALWDGKLFHEREVMNYRLDGEPLNLILQFSVMPGRETDWAKVLVSLTDITARKKAEAYLEYLGKHDVLTGLHNRSYYTDEINRLNRKGPFPVAIILIDLNGLKPVNDELGHAEGDAMLRRAGEILKQVVDRPGCAARIGGDEFVILLPANSEQDMQGVLENLAKVAELNNQFHSSKPPVLFSVGAATCDAGGKIEAAILRADIAMYENKRDFYASSPTMNRRQT</sequence>
<keyword evidence="4" id="KW-1185">Reference proteome</keyword>
<dbReference type="Gene3D" id="3.30.450.20">
    <property type="entry name" value="PAS domain"/>
    <property type="match status" value="2"/>
</dbReference>
<dbReference type="InterPro" id="IPR000014">
    <property type="entry name" value="PAS"/>
</dbReference>
<dbReference type="PROSITE" id="PS50887">
    <property type="entry name" value="GGDEF"/>
    <property type="match status" value="1"/>
</dbReference>
<dbReference type="InterPro" id="IPR043128">
    <property type="entry name" value="Rev_trsase/Diguanyl_cyclase"/>
</dbReference>
<dbReference type="NCBIfam" id="TIGR00254">
    <property type="entry name" value="GGDEF"/>
    <property type="match status" value="1"/>
</dbReference>
<dbReference type="InterPro" id="IPR000700">
    <property type="entry name" value="PAS-assoc_C"/>
</dbReference>
<evidence type="ECO:0000259" key="1">
    <source>
        <dbReference type="PROSITE" id="PS50113"/>
    </source>
</evidence>
<organism evidence="3 4">
    <name type="scientific">Acidocella aminolytica 101 = DSM 11237</name>
    <dbReference type="NCBI Taxonomy" id="1120923"/>
    <lineage>
        <taxon>Bacteria</taxon>
        <taxon>Pseudomonadati</taxon>
        <taxon>Pseudomonadota</taxon>
        <taxon>Alphaproteobacteria</taxon>
        <taxon>Acetobacterales</taxon>
        <taxon>Acidocellaceae</taxon>
        <taxon>Acidocella</taxon>
    </lineage>
</organism>
<feature type="domain" description="PAC" evidence="1">
    <location>
        <begin position="276"/>
        <end position="328"/>
    </location>
</feature>
<evidence type="ECO:0000313" key="4">
    <source>
        <dbReference type="Proteomes" id="UP000032668"/>
    </source>
</evidence>
<dbReference type="NCBIfam" id="TIGR00229">
    <property type="entry name" value="sensory_box"/>
    <property type="match status" value="1"/>
</dbReference>
<accession>A0A0D6PJU7</accession>
<dbReference type="SUPFAM" id="SSF55073">
    <property type="entry name" value="Nucleotide cyclase"/>
    <property type="match status" value="1"/>
</dbReference>
<dbReference type="Gene3D" id="3.30.70.270">
    <property type="match status" value="1"/>
</dbReference>
<dbReference type="PANTHER" id="PTHR44757">
    <property type="entry name" value="DIGUANYLATE CYCLASE DGCP"/>
    <property type="match status" value="1"/>
</dbReference>
<dbReference type="SUPFAM" id="SSF55785">
    <property type="entry name" value="PYP-like sensor domain (PAS domain)"/>
    <property type="match status" value="2"/>
</dbReference>
<dbReference type="SMART" id="SM00267">
    <property type="entry name" value="GGDEF"/>
    <property type="match status" value="1"/>
</dbReference>
<dbReference type="InterPro" id="IPR035965">
    <property type="entry name" value="PAS-like_dom_sf"/>
</dbReference>
<dbReference type="EMBL" id="BANC01000070">
    <property type="protein sequence ID" value="GAN81059.1"/>
    <property type="molecule type" value="Genomic_DNA"/>
</dbReference>
<dbReference type="PANTHER" id="PTHR44757:SF2">
    <property type="entry name" value="BIOFILM ARCHITECTURE MAINTENANCE PROTEIN MBAA"/>
    <property type="match status" value="1"/>
</dbReference>